<evidence type="ECO:0000256" key="3">
    <source>
        <dbReference type="ARBA" id="ARBA00022475"/>
    </source>
</evidence>
<sequence length="462" mass="46141">MTRSLGGGLARVTVAAPRRRVDVALPDSVPVAELLPALLRNAGKGLADDGQQHGGWVLRRVDGQLVDPARSLAGQELRDGEVLHLVPRQDDWPELDYDDVVDAIAGAARATSPDWGPAATRRTGVGVACGALLLALGLAVTGPDHTVAGLVVLGLALVALVGGVVLARLASDAEAGTALAVVAMVAAATGGAVVGLGDLALTDLGWAQVLSGSLALVLVAAAGVVGVAGRTQYPVGGVVVGVLGAVGALLARAEAVDGVDAAAVLVVLVVVLTPLAPLLSLRLGKLPVPALPSTTEDLVADPPPIGRARVRARVRRTDELLTGILGGGAVTAVLATPVLVGSGRTSALWLVALVAAVSVLRARFFPAARHRLPLLLGGLVPAFVLGVSATGLPAGWVVAGAVPVLVVVAAAALAAGLAFRHRAPGPYLGRVADVLDVVLVLAVVPVACAVLGLYGYLRGLYG</sequence>
<keyword evidence="10" id="KW-1185">Reference proteome</keyword>
<keyword evidence="5 7" id="KW-1133">Transmembrane helix</keyword>
<evidence type="ECO:0000259" key="8">
    <source>
        <dbReference type="Pfam" id="PF19053"/>
    </source>
</evidence>
<dbReference type="Pfam" id="PF08817">
    <property type="entry name" value="YukD"/>
    <property type="match status" value="1"/>
</dbReference>
<protein>
    <submittedName>
        <fullName evidence="9">Type VII secretion integral membrane protein EccD</fullName>
    </submittedName>
</protein>
<evidence type="ECO:0000313" key="9">
    <source>
        <dbReference type="EMBL" id="SCX45731.1"/>
    </source>
</evidence>
<evidence type="ECO:0000256" key="7">
    <source>
        <dbReference type="SAM" id="Phobius"/>
    </source>
</evidence>
<dbReference type="InterPro" id="IPR006707">
    <property type="entry name" value="T7SS_EccD"/>
</dbReference>
<dbReference type="Proteomes" id="UP000198981">
    <property type="component" value="Unassembled WGS sequence"/>
</dbReference>
<dbReference type="Gene3D" id="3.10.20.90">
    <property type="entry name" value="Phosphatidylinositol 3-kinase Catalytic Subunit, Chain A, domain 1"/>
    <property type="match status" value="1"/>
</dbReference>
<dbReference type="Pfam" id="PF19053">
    <property type="entry name" value="EccD"/>
    <property type="match status" value="1"/>
</dbReference>
<proteinExistence type="inferred from homology"/>
<dbReference type="RefSeq" id="WP_207798372.1">
    <property type="nucleotide sequence ID" value="NZ_FMUH01000002.1"/>
</dbReference>
<evidence type="ECO:0000256" key="1">
    <source>
        <dbReference type="ARBA" id="ARBA00004651"/>
    </source>
</evidence>
<evidence type="ECO:0000256" key="6">
    <source>
        <dbReference type="ARBA" id="ARBA00023136"/>
    </source>
</evidence>
<feature type="transmembrane region" description="Helical" evidence="7">
    <location>
        <begin position="206"/>
        <end position="228"/>
    </location>
</feature>
<comment type="subcellular location">
    <subcellularLocation>
        <location evidence="1">Cell membrane</location>
        <topology evidence="1">Multi-pass membrane protein</topology>
    </subcellularLocation>
</comment>
<reference evidence="10" key="1">
    <citation type="submission" date="2016-10" db="EMBL/GenBank/DDBJ databases">
        <authorList>
            <person name="Varghese N."/>
            <person name="Submissions S."/>
        </authorList>
    </citation>
    <scope>NUCLEOTIDE SEQUENCE [LARGE SCALE GENOMIC DNA]</scope>
    <source>
        <strain evidence="10">DSM 45722</strain>
    </source>
</reference>
<comment type="similarity">
    <text evidence="2">Belongs to the EccD/Snm4 family.</text>
</comment>
<keyword evidence="3" id="KW-1003">Cell membrane</keyword>
<feature type="transmembrane region" description="Helical" evidence="7">
    <location>
        <begin position="372"/>
        <end position="390"/>
    </location>
</feature>
<feature type="transmembrane region" description="Helical" evidence="7">
    <location>
        <begin position="431"/>
        <end position="457"/>
    </location>
</feature>
<evidence type="ECO:0000313" key="10">
    <source>
        <dbReference type="Proteomes" id="UP000198981"/>
    </source>
</evidence>
<feature type="transmembrane region" description="Helical" evidence="7">
    <location>
        <begin position="346"/>
        <end position="365"/>
    </location>
</feature>
<feature type="transmembrane region" description="Helical" evidence="7">
    <location>
        <begin position="396"/>
        <end position="419"/>
    </location>
</feature>
<feature type="transmembrane region" description="Helical" evidence="7">
    <location>
        <begin position="235"/>
        <end position="255"/>
    </location>
</feature>
<dbReference type="PIRSF" id="PIRSF017804">
    <property type="entry name" value="Secretion_EccD1"/>
    <property type="match status" value="1"/>
</dbReference>
<feature type="transmembrane region" description="Helical" evidence="7">
    <location>
        <begin position="123"/>
        <end position="141"/>
    </location>
</feature>
<feature type="transmembrane region" description="Helical" evidence="7">
    <location>
        <begin position="147"/>
        <end position="167"/>
    </location>
</feature>
<evidence type="ECO:0000256" key="2">
    <source>
        <dbReference type="ARBA" id="ARBA00006162"/>
    </source>
</evidence>
<evidence type="ECO:0000256" key="5">
    <source>
        <dbReference type="ARBA" id="ARBA00022989"/>
    </source>
</evidence>
<accession>A0A1G4XX03</accession>
<feature type="transmembrane region" description="Helical" evidence="7">
    <location>
        <begin position="320"/>
        <end position="340"/>
    </location>
</feature>
<dbReference type="STRING" id="1960309.SAMN03159343_1656"/>
<name>A0A1G4XX03_9ACTN</name>
<dbReference type="AlphaFoldDB" id="A0A1G4XX03"/>
<dbReference type="InterPro" id="IPR024962">
    <property type="entry name" value="YukD-like"/>
</dbReference>
<evidence type="ECO:0000256" key="4">
    <source>
        <dbReference type="ARBA" id="ARBA00022692"/>
    </source>
</evidence>
<dbReference type="InterPro" id="IPR044049">
    <property type="entry name" value="EccD_transm"/>
</dbReference>
<feature type="transmembrane region" description="Helical" evidence="7">
    <location>
        <begin position="179"/>
        <end position="200"/>
    </location>
</feature>
<feature type="domain" description="EccD-like transmembrane" evidence="8">
    <location>
        <begin position="120"/>
        <end position="460"/>
    </location>
</feature>
<feature type="transmembrane region" description="Helical" evidence="7">
    <location>
        <begin position="261"/>
        <end position="281"/>
    </location>
</feature>
<gene>
    <name evidence="9" type="ORF">SAMN03159343_1656</name>
</gene>
<keyword evidence="6 7" id="KW-0472">Membrane</keyword>
<dbReference type="EMBL" id="FMUH01000002">
    <property type="protein sequence ID" value="SCX45731.1"/>
    <property type="molecule type" value="Genomic_DNA"/>
</dbReference>
<organism evidence="9 10">
    <name type="scientific">Klenkia marina</name>
    <dbReference type="NCBI Taxonomy" id="1960309"/>
    <lineage>
        <taxon>Bacteria</taxon>
        <taxon>Bacillati</taxon>
        <taxon>Actinomycetota</taxon>
        <taxon>Actinomycetes</taxon>
        <taxon>Geodermatophilales</taxon>
        <taxon>Geodermatophilaceae</taxon>
        <taxon>Klenkia</taxon>
    </lineage>
</organism>
<keyword evidence="4 7" id="KW-0812">Transmembrane</keyword>
<dbReference type="NCBIfam" id="TIGR03920">
    <property type="entry name" value="T7SS_EccD"/>
    <property type="match status" value="1"/>
</dbReference>
<dbReference type="GO" id="GO:0005886">
    <property type="term" value="C:plasma membrane"/>
    <property type="evidence" value="ECO:0007669"/>
    <property type="project" value="UniProtKB-SubCell"/>
</dbReference>